<reference evidence="3" key="1">
    <citation type="submission" date="2019-11" db="EMBL/GenBank/DDBJ databases">
        <title>Leishmania tarentolae CDS.</title>
        <authorList>
            <person name="Goto Y."/>
            <person name="Yamagishi J."/>
        </authorList>
    </citation>
    <scope>NUCLEOTIDE SEQUENCE [LARGE SCALE GENOMIC DNA]</scope>
    <source>
        <strain evidence="3">Parrot Tar II</strain>
    </source>
</reference>
<dbReference type="Proteomes" id="UP000419144">
    <property type="component" value="Unassembled WGS sequence"/>
</dbReference>
<evidence type="ECO:0008006" key="5">
    <source>
        <dbReference type="Google" id="ProtNLM"/>
    </source>
</evidence>
<accession>A0A640KUI0</accession>
<dbReference type="PANTHER" id="PTHR46652:SF3">
    <property type="entry name" value="LEUCINE-RICH REPEAT-CONTAINING PROTEIN 9"/>
    <property type="match status" value="1"/>
</dbReference>
<sequence>MNGNHHICSLHSNFSHGFSLLTPSCLPHGLELLVSTAGSLSMSCVSVDALVLISEYLPGQTAAWVSSSPQARRSRERSSQGLYLSFNWFKDAASFSPQRGRRPQLRCDIGDVQGMRLCRWWTLRCSGASPPAPTTACLADATPPPGTVWLPPPPKLSKDMECTLWVCCWGNRHAPAVWKNGTSSTINIPWLNCSLGELLSLGRIECLEINGSALDPTPLEWLSCVAVARGVEKLSIKASTLPLNDFLSFLYSSTATLRVVEIAGVALPRLQIFALASRIEEVRLDNVTVHPHTFVVIGNAEGQGNRQPPPSLNQVPLSDLALVQRLRRLYMTNCKGDFDCAGMARCRFLRSVHLSGCSIKDADVPNLAHLPCVEELFLSKTPITNVQALAAGRRLRIIQLSNTQVNSDGIDGLQTLRYLTWLDLSSTLVNDVNCLGQSPNLIYLNLAKTHVTSEGIANLSHVQTLEHLILNSNNIHAVSFLAEFHSLKTLSLQRTWVDSADLEGFRRLQTLQDLSLAHTRVTNVTELQHCHSLCKLDLRGSFVDQAGIAGLERLPKLRVLVLSKTDVTSLELILKSASLEKLDVKFSRVNEKSAFFGVTKASALTEVTLTHCDVSDINHLGMCKKLRLLNVWSSKVTSEGISGLCDAKSLQEADLAETAVTDISPLLSCTKIQTLILYKCSVRSLDGIGALQQLRRLDIAETPVSSIRSLSACKNLEILNFSNTDVDDDGFQGIGQAQSLKVVLMSFTAITRLGELGQCSHLEELHAQSCPVTSDGLVGLEKACCLVKLNLSYTKIQGGIQRFTNCRKLLKLNVKFTEVPYDDVAYIERHLPGCRVMNDVAQRMAKNVVLLP</sequence>
<dbReference type="VEuPathDB" id="TriTrypDB:LtaPh_3120700"/>
<organism evidence="3 4">
    <name type="scientific">Leishmania tarentolae</name>
    <name type="common">Sauroleishmania tarentolae</name>
    <dbReference type="NCBI Taxonomy" id="5689"/>
    <lineage>
        <taxon>Eukaryota</taxon>
        <taxon>Discoba</taxon>
        <taxon>Euglenozoa</taxon>
        <taxon>Kinetoplastea</taxon>
        <taxon>Metakinetoplastina</taxon>
        <taxon>Trypanosomatida</taxon>
        <taxon>Trypanosomatidae</taxon>
        <taxon>Leishmaniinae</taxon>
        <taxon>Leishmania</taxon>
        <taxon>lizard Leishmania</taxon>
    </lineage>
</organism>
<dbReference type="InterPro" id="IPR050836">
    <property type="entry name" value="SDS22/Internalin_LRR"/>
</dbReference>
<dbReference type="InterPro" id="IPR001611">
    <property type="entry name" value="Leu-rich_rpt"/>
</dbReference>
<dbReference type="PANTHER" id="PTHR46652">
    <property type="entry name" value="LEUCINE-RICH REPEAT AND IQ DOMAIN-CONTAINING PROTEIN 1-RELATED"/>
    <property type="match status" value="1"/>
</dbReference>
<dbReference type="AlphaFoldDB" id="A0A640KUI0"/>
<keyword evidence="4" id="KW-1185">Reference proteome</keyword>
<evidence type="ECO:0000256" key="1">
    <source>
        <dbReference type="ARBA" id="ARBA00022614"/>
    </source>
</evidence>
<dbReference type="OrthoDB" id="988231at2759"/>
<gene>
    <name evidence="3" type="ORF">LtaPh_3120700</name>
</gene>
<dbReference type="InterPro" id="IPR006553">
    <property type="entry name" value="Leu-rich_rpt_Cys-con_subtyp"/>
</dbReference>
<dbReference type="EMBL" id="BLBS01000047">
    <property type="protein sequence ID" value="GET91159.1"/>
    <property type="molecule type" value="Genomic_DNA"/>
</dbReference>
<comment type="caution">
    <text evidence="3">The sequence shown here is derived from an EMBL/GenBank/DDBJ whole genome shotgun (WGS) entry which is preliminary data.</text>
</comment>
<protein>
    <recommendedName>
        <fullName evidence="5">Leucine-rich repeat protein</fullName>
    </recommendedName>
</protein>
<evidence type="ECO:0000313" key="3">
    <source>
        <dbReference type="EMBL" id="GET91159.1"/>
    </source>
</evidence>
<name>A0A640KUI0_LEITA</name>
<proteinExistence type="predicted"/>
<dbReference type="InterPro" id="IPR032675">
    <property type="entry name" value="LRR_dom_sf"/>
</dbReference>
<keyword evidence="1" id="KW-0433">Leucine-rich repeat</keyword>
<dbReference type="SUPFAM" id="SSF52058">
    <property type="entry name" value="L domain-like"/>
    <property type="match status" value="2"/>
</dbReference>
<dbReference type="Gene3D" id="3.80.10.10">
    <property type="entry name" value="Ribonuclease Inhibitor"/>
    <property type="match status" value="2"/>
</dbReference>
<dbReference type="SMART" id="SM00367">
    <property type="entry name" value="LRR_CC"/>
    <property type="match status" value="6"/>
</dbReference>
<keyword evidence="2" id="KW-0677">Repeat</keyword>
<evidence type="ECO:0000313" key="4">
    <source>
        <dbReference type="Proteomes" id="UP000419144"/>
    </source>
</evidence>
<evidence type="ECO:0000256" key="2">
    <source>
        <dbReference type="ARBA" id="ARBA00022737"/>
    </source>
</evidence>
<dbReference type="Pfam" id="PF13516">
    <property type="entry name" value="LRR_6"/>
    <property type="match status" value="1"/>
</dbReference>